<evidence type="ECO:0000313" key="2">
    <source>
        <dbReference type="Proteomes" id="UP001066276"/>
    </source>
</evidence>
<accession>A0AAV7TLL3</accession>
<name>A0AAV7TLL3_PLEWA</name>
<reference evidence="1" key="1">
    <citation type="journal article" date="2022" name="bioRxiv">
        <title>Sequencing and chromosome-scale assembly of the giantPleurodeles waltlgenome.</title>
        <authorList>
            <person name="Brown T."/>
            <person name="Elewa A."/>
            <person name="Iarovenko S."/>
            <person name="Subramanian E."/>
            <person name="Araus A.J."/>
            <person name="Petzold A."/>
            <person name="Susuki M."/>
            <person name="Suzuki K.-i.T."/>
            <person name="Hayashi T."/>
            <person name="Toyoda A."/>
            <person name="Oliveira C."/>
            <person name="Osipova E."/>
            <person name="Leigh N.D."/>
            <person name="Simon A."/>
            <person name="Yun M.H."/>
        </authorList>
    </citation>
    <scope>NUCLEOTIDE SEQUENCE</scope>
    <source>
        <strain evidence="1">20211129_DDA</strain>
        <tissue evidence="1">Liver</tissue>
    </source>
</reference>
<dbReference type="Proteomes" id="UP001066276">
    <property type="component" value="Chromosome 3_2"/>
</dbReference>
<organism evidence="1 2">
    <name type="scientific">Pleurodeles waltl</name>
    <name type="common">Iberian ribbed newt</name>
    <dbReference type="NCBI Taxonomy" id="8319"/>
    <lineage>
        <taxon>Eukaryota</taxon>
        <taxon>Metazoa</taxon>
        <taxon>Chordata</taxon>
        <taxon>Craniata</taxon>
        <taxon>Vertebrata</taxon>
        <taxon>Euteleostomi</taxon>
        <taxon>Amphibia</taxon>
        <taxon>Batrachia</taxon>
        <taxon>Caudata</taxon>
        <taxon>Salamandroidea</taxon>
        <taxon>Salamandridae</taxon>
        <taxon>Pleurodelinae</taxon>
        <taxon>Pleurodeles</taxon>
    </lineage>
</organism>
<dbReference type="AlphaFoldDB" id="A0AAV7TLL3"/>
<proteinExistence type="predicted"/>
<evidence type="ECO:0000313" key="1">
    <source>
        <dbReference type="EMBL" id="KAJ1176829.1"/>
    </source>
</evidence>
<sequence>MEHHCHRRHAWMGDHLLILRILTPDKASSSGQAEELSAERIGTGSCGRHFAGRVGLDAALKTGREVGARKRERPTSRGR</sequence>
<keyword evidence="2" id="KW-1185">Reference proteome</keyword>
<dbReference type="EMBL" id="JANPWB010000006">
    <property type="protein sequence ID" value="KAJ1176829.1"/>
    <property type="molecule type" value="Genomic_DNA"/>
</dbReference>
<protein>
    <submittedName>
        <fullName evidence="1">Uncharacterized protein</fullName>
    </submittedName>
</protein>
<comment type="caution">
    <text evidence="1">The sequence shown here is derived from an EMBL/GenBank/DDBJ whole genome shotgun (WGS) entry which is preliminary data.</text>
</comment>
<gene>
    <name evidence="1" type="ORF">NDU88_002096</name>
</gene>